<dbReference type="InterPro" id="IPR011009">
    <property type="entry name" value="Kinase-like_dom_sf"/>
</dbReference>
<keyword evidence="5 10" id="KW-0547">Nucleotide-binding</keyword>
<keyword evidence="7 10" id="KW-0067">ATP-binding</keyword>
<dbReference type="PANTHER" id="PTHR48012">
    <property type="entry name" value="STERILE20-LIKE KINASE, ISOFORM B-RELATED"/>
    <property type="match status" value="1"/>
</dbReference>
<dbReference type="EC" id="2.7.11.1" evidence="2"/>
<feature type="compositionally biased region" description="Polar residues" evidence="11">
    <location>
        <begin position="826"/>
        <end position="835"/>
    </location>
</feature>
<dbReference type="PANTHER" id="PTHR48012:SF10">
    <property type="entry name" value="FI20177P1"/>
    <property type="match status" value="1"/>
</dbReference>
<feature type="compositionally biased region" description="Polar residues" evidence="11">
    <location>
        <begin position="772"/>
        <end position="787"/>
    </location>
</feature>
<dbReference type="GO" id="GO:0005737">
    <property type="term" value="C:cytoplasm"/>
    <property type="evidence" value="ECO:0007669"/>
    <property type="project" value="TreeGrafter"/>
</dbReference>
<evidence type="ECO:0000256" key="1">
    <source>
        <dbReference type="ARBA" id="ARBA00008874"/>
    </source>
</evidence>
<feature type="region of interest" description="Disordered" evidence="11">
    <location>
        <begin position="894"/>
        <end position="918"/>
    </location>
</feature>
<evidence type="ECO:0000313" key="14">
    <source>
        <dbReference type="Proteomes" id="UP000242877"/>
    </source>
</evidence>
<feature type="region of interest" description="Disordered" evidence="11">
    <location>
        <begin position="770"/>
        <end position="859"/>
    </location>
</feature>
<accession>A0A162I2L5</accession>
<keyword evidence="6 13" id="KW-0418">Kinase</keyword>
<evidence type="ECO:0000259" key="12">
    <source>
        <dbReference type="PROSITE" id="PS50011"/>
    </source>
</evidence>
<keyword evidence="14" id="KW-1185">Reference proteome</keyword>
<evidence type="ECO:0000256" key="10">
    <source>
        <dbReference type="PROSITE-ProRule" id="PRU10141"/>
    </source>
</evidence>
<evidence type="ECO:0000256" key="5">
    <source>
        <dbReference type="ARBA" id="ARBA00022741"/>
    </source>
</evidence>
<dbReference type="Proteomes" id="UP000242877">
    <property type="component" value="Unassembled WGS sequence"/>
</dbReference>
<evidence type="ECO:0000256" key="6">
    <source>
        <dbReference type="ARBA" id="ARBA00022777"/>
    </source>
</evidence>
<dbReference type="PROSITE" id="PS00107">
    <property type="entry name" value="PROTEIN_KINASE_ATP"/>
    <property type="match status" value="1"/>
</dbReference>
<evidence type="ECO:0000256" key="9">
    <source>
        <dbReference type="ARBA" id="ARBA00048679"/>
    </source>
</evidence>
<dbReference type="Pfam" id="PF00069">
    <property type="entry name" value="Pkinase"/>
    <property type="match status" value="1"/>
</dbReference>
<evidence type="ECO:0000256" key="8">
    <source>
        <dbReference type="ARBA" id="ARBA00047899"/>
    </source>
</evidence>
<evidence type="ECO:0000313" key="13">
    <source>
        <dbReference type="EMBL" id="KZZ87823.1"/>
    </source>
</evidence>
<keyword evidence="4" id="KW-0808">Transferase</keyword>
<dbReference type="Gene3D" id="1.10.510.10">
    <property type="entry name" value="Transferase(Phosphotransferase) domain 1"/>
    <property type="match status" value="1"/>
</dbReference>
<dbReference type="FunFam" id="1.10.510.10:FF:000670">
    <property type="entry name" value="Serine/threonin protein kinase, putative"/>
    <property type="match status" value="1"/>
</dbReference>
<comment type="catalytic activity">
    <reaction evidence="8">
        <text>L-threonyl-[protein] + ATP = O-phospho-L-threonyl-[protein] + ADP + H(+)</text>
        <dbReference type="Rhea" id="RHEA:46608"/>
        <dbReference type="Rhea" id="RHEA-COMP:11060"/>
        <dbReference type="Rhea" id="RHEA-COMP:11605"/>
        <dbReference type="ChEBI" id="CHEBI:15378"/>
        <dbReference type="ChEBI" id="CHEBI:30013"/>
        <dbReference type="ChEBI" id="CHEBI:30616"/>
        <dbReference type="ChEBI" id="CHEBI:61977"/>
        <dbReference type="ChEBI" id="CHEBI:456216"/>
        <dbReference type="EC" id="2.7.11.1"/>
    </reaction>
</comment>
<dbReference type="EMBL" id="AZGZ01000030">
    <property type="protein sequence ID" value="KZZ87823.1"/>
    <property type="molecule type" value="Genomic_DNA"/>
</dbReference>
<dbReference type="PROSITE" id="PS50011">
    <property type="entry name" value="PROTEIN_KINASE_DOM"/>
    <property type="match status" value="1"/>
</dbReference>
<organism evidence="13 14">
    <name type="scientific">Ascosphaera apis ARSEF 7405</name>
    <dbReference type="NCBI Taxonomy" id="392613"/>
    <lineage>
        <taxon>Eukaryota</taxon>
        <taxon>Fungi</taxon>
        <taxon>Dikarya</taxon>
        <taxon>Ascomycota</taxon>
        <taxon>Pezizomycotina</taxon>
        <taxon>Eurotiomycetes</taxon>
        <taxon>Eurotiomycetidae</taxon>
        <taxon>Onygenales</taxon>
        <taxon>Ascosphaeraceae</taxon>
        <taxon>Ascosphaera</taxon>
    </lineage>
</organism>
<dbReference type="InterPro" id="IPR008271">
    <property type="entry name" value="Ser/Thr_kinase_AS"/>
</dbReference>
<dbReference type="InterPro" id="IPR000719">
    <property type="entry name" value="Prot_kinase_dom"/>
</dbReference>
<dbReference type="GO" id="GO:0004674">
    <property type="term" value="F:protein serine/threonine kinase activity"/>
    <property type="evidence" value="ECO:0007669"/>
    <property type="project" value="UniProtKB-KW"/>
</dbReference>
<feature type="binding site" evidence="10">
    <location>
        <position position="76"/>
    </location>
    <ligand>
        <name>ATP</name>
        <dbReference type="ChEBI" id="CHEBI:30616"/>
    </ligand>
</feature>
<dbReference type="GO" id="GO:0005524">
    <property type="term" value="F:ATP binding"/>
    <property type="evidence" value="ECO:0007669"/>
    <property type="project" value="UniProtKB-UniRule"/>
</dbReference>
<dbReference type="InterPro" id="IPR017441">
    <property type="entry name" value="Protein_kinase_ATP_BS"/>
</dbReference>
<name>A0A162I2L5_9EURO</name>
<gene>
    <name evidence="13" type="ORF">AAP_05307</name>
</gene>
<keyword evidence="3" id="KW-0723">Serine/threonine-protein kinase</keyword>
<comment type="caution">
    <text evidence="13">The sequence shown here is derived from an EMBL/GenBank/DDBJ whole genome shotgun (WGS) entry which is preliminary data.</text>
</comment>
<feature type="compositionally biased region" description="Low complexity" evidence="11">
    <location>
        <begin position="894"/>
        <end position="907"/>
    </location>
</feature>
<dbReference type="PROSITE" id="PS00108">
    <property type="entry name" value="PROTEIN_KINASE_ST"/>
    <property type="match status" value="1"/>
</dbReference>
<evidence type="ECO:0000256" key="11">
    <source>
        <dbReference type="SAM" id="MobiDB-lite"/>
    </source>
</evidence>
<evidence type="ECO:0000256" key="2">
    <source>
        <dbReference type="ARBA" id="ARBA00012513"/>
    </source>
</evidence>
<proteinExistence type="inferred from homology"/>
<reference evidence="13 14" key="1">
    <citation type="journal article" date="2016" name="Genome Biol. Evol.">
        <title>Divergent and convergent evolution of fungal pathogenicity.</title>
        <authorList>
            <person name="Shang Y."/>
            <person name="Xiao G."/>
            <person name="Zheng P."/>
            <person name="Cen K."/>
            <person name="Zhan S."/>
            <person name="Wang C."/>
        </authorList>
    </citation>
    <scope>NUCLEOTIDE SEQUENCE [LARGE SCALE GENOMIC DNA]</scope>
    <source>
        <strain evidence="13 14">ARSEF 7405</strain>
    </source>
</reference>
<dbReference type="VEuPathDB" id="FungiDB:AAP_05307"/>
<dbReference type="SMART" id="SM00220">
    <property type="entry name" value="S_TKc"/>
    <property type="match status" value="1"/>
</dbReference>
<comment type="catalytic activity">
    <reaction evidence="9">
        <text>L-seryl-[protein] + ATP = O-phospho-L-seryl-[protein] + ADP + H(+)</text>
        <dbReference type="Rhea" id="RHEA:17989"/>
        <dbReference type="Rhea" id="RHEA-COMP:9863"/>
        <dbReference type="Rhea" id="RHEA-COMP:11604"/>
        <dbReference type="ChEBI" id="CHEBI:15378"/>
        <dbReference type="ChEBI" id="CHEBI:29999"/>
        <dbReference type="ChEBI" id="CHEBI:30616"/>
        <dbReference type="ChEBI" id="CHEBI:83421"/>
        <dbReference type="ChEBI" id="CHEBI:456216"/>
        <dbReference type="EC" id="2.7.11.1"/>
    </reaction>
</comment>
<dbReference type="InterPro" id="IPR050629">
    <property type="entry name" value="STE20/SPS1-PAK"/>
</dbReference>
<sequence>MAGTIFDRTSAVLAITKQKAEAIRLAKEQGAAVNEMSKRAKTDPPPYTFEELIGKGAYGRVYKGHHIPTQKIVAIKVLEVDTPDYQAVRDFKDESIKDFIHESRVMQRVKDSGAKNINMIIEAISIHSQLWLVCDYCPGGSVKTLMRATGDKLEEKFIIPIARELAEGLRAIHDAGIIHRDVKAGNVLIHEEGRLQICDFGVAGVLQSNIDKRKTWIGTPHWMPPEMFSARMNTAPGYGSEVDVWAYGCTLFECGTGAPPNANLRERMQIGRQLSRNPPKLEGDSYSEELRSLVSFALNADPASRPTMKDILQHPYIAGTEEKYPTSSLSELVRIYYQWTQSGGQRISLFNPGGAMPAEFPGTGPFDGEDWNFSTTDNFERRFSLFDFDQLSASLSSYENQGGYNVPHPQAPLRDPFDDMTQDMPMTAAQLANFDERVKRGAVAMEGLFDEAKPDYKYVTKNDFVPVEERPSLSDLPLRTETDRSSVASTFLELNLGAFDSSHYAAGTTAAPPFQLADALTIKANRNGDREIQDSNMNGQYVDDDDQDDYQYQQPSGPRPPTMEWTFPQSLDLNEQTQTDTEATVKQPSAPRPPTMDWSFPAMTRDDDTEKPDKQATKEARPPTMEWTFPDLLKGANEPSAVEPVTAKKERPPTMAWTWPSMEEDTTDSSATIRESRLPADQHFPILNADPSDADVEDGADSGPGEIVIESRSASPDDRKGEIESWNMSGPSDEPEKEEGHNQWRRQIMHTDPRLQSLPKIETNYVYRSRGASVSMSRPSTAASSDTDPFRLDGPGSPIIRPDDQETSTPVPDEPGSVIEEDEGWQNHSNLTARQTSRDIGVVSPGQFISPGVPPQQITENLVSPMPISIGSSRAGTPNEPQFHAVTAPSLVSNSSVFSSRQSSPSPTNFPAFTPPNLSALEPDMPDEFVVAELDRLLSSLMQGFSATQDLLLRHHKPSDSEHGAYIR</sequence>
<evidence type="ECO:0000256" key="4">
    <source>
        <dbReference type="ARBA" id="ARBA00022679"/>
    </source>
</evidence>
<evidence type="ECO:0000256" key="7">
    <source>
        <dbReference type="ARBA" id="ARBA00022840"/>
    </source>
</evidence>
<feature type="region of interest" description="Disordered" evidence="11">
    <location>
        <begin position="527"/>
        <end position="743"/>
    </location>
</feature>
<dbReference type="AlphaFoldDB" id="A0A162I2L5"/>
<dbReference type="SUPFAM" id="SSF56112">
    <property type="entry name" value="Protein kinase-like (PK-like)"/>
    <property type="match status" value="1"/>
</dbReference>
<dbReference type="OrthoDB" id="248923at2759"/>
<feature type="compositionally biased region" description="Polar residues" evidence="11">
    <location>
        <begin position="567"/>
        <end position="587"/>
    </location>
</feature>
<evidence type="ECO:0000256" key="3">
    <source>
        <dbReference type="ARBA" id="ARBA00022527"/>
    </source>
</evidence>
<protein>
    <recommendedName>
        <fullName evidence="2">non-specific serine/threonine protein kinase</fullName>
        <ecNumber evidence="2">2.7.11.1</ecNumber>
    </recommendedName>
</protein>
<feature type="compositionally biased region" description="Basic and acidic residues" evidence="11">
    <location>
        <begin position="604"/>
        <end position="621"/>
    </location>
</feature>
<feature type="domain" description="Protein kinase" evidence="12">
    <location>
        <begin position="47"/>
        <end position="317"/>
    </location>
</feature>
<comment type="similarity">
    <text evidence="1">Belongs to the protein kinase superfamily. STE Ser/Thr protein kinase family. STE20 subfamily.</text>
</comment>